<evidence type="ECO:0000256" key="12">
    <source>
        <dbReference type="ARBA" id="ARBA00023303"/>
    </source>
</evidence>
<reference evidence="16" key="1">
    <citation type="submission" date="2020-08" db="EMBL/GenBank/DDBJ databases">
        <title>Multicomponent nature underlies the extraordinary mechanical properties of spider dragline silk.</title>
        <authorList>
            <person name="Kono N."/>
            <person name="Nakamura H."/>
            <person name="Mori M."/>
            <person name="Yoshida Y."/>
            <person name="Ohtoshi R."/>
            <person name="Malay A.D."/>
            <person name="Moran D.A.P."/>
            <person name="Tomita M."/>
            <person name="Numata K."/>
            <person name="Arakawa K."/>
        </authorList>
    </citation>
    <scope>NUCLEOTIDE SEQUENCE</scope>
</reference>
<sequence length="810" mass="92420">MKSFRIAIAPWNPWIVLDKKNKSVAHGVVLEFYEEMKRSKVFDYSLRNDAAYGGFIGPDGKWNGMMGALVRNETDVAGPLFINEARSKVVNFAFPLDFADLVIISGLIPTNKYPNLIFGIFSSIVWMIILLSVIICSGLACLIYTALPSSKGKKEGYQAFFRYLWSFQMSFIGKEFGSKTRWYLRHIWESPSTQVLCGVWFLTCLVLMHVYQGIIVSTFAADRLKPQFEKLEDFLEYPNVKIGTYEKSYPVLCLEKLSNTKLESVLERLKNNLVKLDINMLEWLDDVEAGNAAFIAETLYSKFLIGERFKRTGKCDIRITKFDICSGYIAVAVRKGLRKKIIKKFDKGVLRFIEGGMAKRHVLESVRNYDVCSESSKVVRKPLSLEDFQGAFTTLRVGLGFSFWNPWIVLEKENKTAAHGVVMELYEEMKKAKVFDSTLQFGAQYGGFIGPDGKWNGMIGAMLRNETDIAGPVFMNAARASVVDFAFPLDFSDLVIISGLVPANKNPYLIFGIFSLTVWLLILLAIFICAGITYLIYVLLPSPEEKKKHDALFRYLWSFHISLIGKEFGSKDKWYLRHIWTSPSFKLLQSLWFLTCLVFLYVYQGIIVSTYAADRLKPQIEKLDDFLENPDVIIGTYENSYPVLCLEKLVNTKLESVLERIKKNLIKMDTGIPQWLDDVEAGKSAYIADTLYSKFMIGERFRLTGKCKIRVATFDLCSGYIALVTKRGLDKKYMRKLDEGILRFNEGRLAKRHILESVLYYEICSQNMDVVRNPLDLEDLLGAFTILGAGLGISVIYFIMELAMYRVKKN</sequence>
<gene>
    <name evidence="16" type="primary">AVEN_3098_1</name>
    <name evidence="16" type="ORF">TNIN_221981</name>
</gene>
<organism evidence="16 17">
    <name type="scientific">Trichonephila inaurata madagascariensis</name>
    <dbReference type="NCBI Taxonomy" id="2747483"/>
    <lineage>
        <taxon>Eukaryota</taxon>
        <taxon>Metazoa</taxon>
        <taxon>Ecdysozoa</taxon>
        <taxon>Arthropoda</taxon>
        <taxon>Chelicerata</taxon>
        <taxon>Arachnida</taxon>
        <taxon>Araneae</taxon>
        <taxon>Araneomorphae</taxon>
        <taxon>Entelegynae</taxon>
        <taxon>Araneoidea</taxon>
        <taxon>Nephilidae</taxon>
        <taxon>Trichonephila</taxon>
        <taxon>Trichonephila inaurata</taxon>
    </lineage>
</organism>
<dbReference type="SUPFAM" id="SSF53850">
    <property type="entry name" value="Periplasmic binding protein-like II"/>
    <property type="match status" value="2"/>
</dbReference>
<feature type="transmembrane region" description="Helical" evidence="14">
    <location>
        <begin position="120"/>
        <end position="147"/>
    </location>
</feature>
<evidence type="ECO:0000256" key="13">
    <source>
        <dbReference type="SAM" id="Coils"/>
    </source>
</evidence>
<keyword evidence="13" id="KW-0175">Coiled coil</keyword>
<feature type="transmembrane region" description="Helical" evidence="14">
    <location>
        <begin position="590"/>
        <end position="613"/>
    </location>
</feature>
<dbReference type="Gene3D" id="3.40.190.10">
    <property type="entry name" value="Periplasmic binding protein-like II"/>
    <property type="match status" value="2"/>
</dbReference>
<keyword evidence="9" id="KW-0675">Receptor</keyword>
<accession>A0A8X6XEQ8</accession>
<keyword evidence="3" id="KW-0813">Transport</keyword>
<evidence type="ECO:0000256" key="10">
    <source>
        <dbReference type="ARBA" id="ARBA00023180"/>
    </source>
</evidence>
<dbReference type="OrthoDB" id="6431957at2759"/>
<keyword evidence="17" id="KW-1185">Reference proteome</keyword>
<evidence type="ECO:0000256" key="4">
    <source>
        <dbReference type="ARBA" id="ARBA00022475"/>
    </source>
</evidence>
<evidence type="ECO:0000259" key="15">
    <source>
        <dbReference type="SMART" id="SM00918"/>
    </source>
</evidence>
<dbReference type="SMART" id="SM00918">
    <property type="entry name" value="Lig_chan-Glu_bd"/>
    <property type="match status" value="2"/>
</dbReference>
<dbReference type="Proteomes" id="UP000886998">
    <property type="component" value="Unassembled WGS sequence"/>
</dbReference>
<keyword evidence="8 14" id="KW-0472">Membrane</keyword>
<evidence type="ECO:0000256" key="8">
    <source>
        <dbReference type="ARBA" id="ARBA00023136"/>
    </source>
</evidence>
<comment type="caution">
    <text evidence="16">The sequence shown here is derived from an EMBL/GenBank/DDBJ whole genome shotgun (WGS) entry which is preliminary data.</text>
</comment>
<dbReference type="GO" id="GO:0015276">
    <property type="term" value="F:ligand-gated monoatomic ion channel activity"/>
    <property type="evidence" value="ECO:0007669"/>
    <property type="project" value="InterPro"/>
</dbReference>
<protein>
    <submittedName>
        <fullName evidence="16">Lig_chan-Glu_bd domain-containing protein</fullName>
    </submittedName>
</protein>
<evidence type="ECO:0000256" key="5">
    <source>
        <dbReference type="ARBA" id="ARBA00022692"/>
    </source>
</evidence>
<dbReference type="Pfam" id="PF00060">
    <property type="entry name" value="Lig_chan"/>
    <property type="match status" value="2"/>
</dbReference>
<evidence type="ECO:0000313" key="16">
    <source>
        <dbReference type="EMBL" id="GFY51325.1"/>
    </source>
</evidence>
<keyword evidence="6 14" id="KW-1133">Transmembrane helix</keyword>
<dbReference type="GO" id="GO:0050906">
    <property type="term" value="P:detection of stimulus involved in sensory perception"/>
    <property type="evidence" value="ECO:0007669"/>
    <property type="project" value="UniProtKB-ARBA"/>
</dbReference>
<evidence type="ECO:0000256" key="3">
    <source>
        <dbReference type="ARBA" id="ARBA00022448"/>
    </source>
</evidence>
<evidence type="ECO:0000256" key="9">
    <source>
        <dbReference type="ARBA" id="ARBA00023170"/>
    </source>
</evidence>
<evidence type="ECO:0000256" key="7">
    <source>
        <dbReference type="ARBA" id="ARBA00023065"/>
    </source>
</evidence>
<dbReference type="PANTHER" id="PTHR42643:SF24">
    <property type="entry name" value="IONOTROPIC RECEPTOR 60A"/>
    <property type="match status" value="1"/>
</dbReference>
<feature type="coiled-coil region" evidence="13">
    <location>
        <begin position="259"/>
        <end position="286"/>
    </location>
</feature>
<evidence type="ECO:0000256" key="1">
    <source>
        <dbReference type="ARBA" id="ARBA00004651"/>
    </source>
</evidence>
<name>A0A8X6XEQ8_9ARAC</name>
<evidence type="ECO:0000256" key="6">
    <source>
        <dbReference type="ARBA" id="ARBA00022989"/>
    </source>
</evidence>
<feature type="transmembrane region" description="Helical" evidence="14">
    <location>
        <begin position="89"/>
        <end position="108"/>
    </location>
</feature>
<proteinExistence type="inferred from homology"/>
<evidence type="ECO:0000313" key="17">
    <source>
        <dbReference type="Proteomes" id="UP000886998"/>
    </source>
</evidence>
<keyword evidence="4" id="KW-1003">Cell membrane</keyword>
<comment type="subcellular location">
    <subcellularLocation>
        <location evidence="1">Cell membrane</location>
        <topology evidence="1">Multi-pass membrane protein</topology>
    </subcellularLocation>
</comment>
<dbReference type="Pfam" id="PF10613">
    <property type="entry name" value="Lig_chan-Glu_bd"/>
    <property type="match status" value="2"/>
</dbReference>
<keyword evidence="10" id="KW-0325">Glycoprotein</keyword>
<keyword evidence="7" id="KW-0406">Ion transport</keyword>
<dbReference type="InterPro" id="IPR052192">
    <property type="entry name" value="Insect_Ionotropic_Sensory_Rcpt"/>
</dbReference>
<keyword evidence="11" id="KW-1071">Ligand-gated ion channel</keyword>
<dbReference type="AlphaFoldDB" id="A0A8X6XEQ8"/>
<dbReference type="GO" id="GO:0005886">
    <property type="term" value="C:plasma membrane"/>
    <property type="evidence" value="ECO:0007669"/>
    <property type="project" value="UniProtKB-SubCell"/>
</dbReference>
<evidence type="ECO:0000256" key="2">
    <source>
        <dbReference type="ARBA" id="ARBA00008685"/>
    </source>
</evidence>
<evidence type="ECO:0000256" key="11">
    <source>
        <dbReference type="ARBA" id="ARBA00023286"/>
    </source>
</evidence>
<feature type="transmembrane region" description="Helical" evidence="14">
    <location>
        <begin position="508"/>
        <end position="540"/>
    </location>
</feature>
<feature type="domain" description="Ionotropic glutamate receptor L-glutamate and glycine-binding" evidence="15">
    <location>
        <begin position="406"/>
        <end position="464"/>
    </location>
</feature>
<dbReference type="InterPro" id="IPR019594">
    <property type="entry name" value="Glu/Gly-bd"/>
</dbReference>
<evidence type="ECO:0000256" key="14">
    <source>
        <dbReference type="SAM" id="Phobius"/>
    </source>
</evidence>
<feature type="transmembrane region" description="Helical" evidence="14">
    <location>
        <begin position="198"/>
        <end position="221"/>
    </location>
</feature>
<keyword evidence="12" id="KW-0407">Ion channel</keyword>
<dbReference type="EMBL" id="BMAV01008022">
    <property type="protein sequence ID" value="GFY51325.1"/>
    <property type="molecule type" value="Genomic_DNA"/>
</dbReference>
<feature type="domain" description="Ionotropic glutamate receptor L-glutamate and glycine-binding" evidence="15">
    <location>
        <begin position="13"/>
        <end position="71"/>
    </location>
</feature>
<keyword evidence="5 14" id="KW-0812">Transmembrane</keyword>
<dbReference type="InterPro" id="IPR001320">
    <property type="entry name" value="Iontro_rcpt_C"/>
</dbReference>
<dbReference type="PANTHER" id="PTHR42643">
    <property type="entry name" value="IONOTROPIC RECEPTOR 20A-RELATED"/>
    <property type="match status" value="1"/>
</dbReference>
<comment type="similarity">
    <text evidence="2">Belongs to the glutamate-gated ion channel (TC 1.A.10.1) family.</text>
</comment>
<dbReference type="Gene3D" id="1.10.287.70">
    <property type="match status" value="2"/>
</dbReference>
<feature type="transmembrane region" description="Helical" evidence="14">
    <location>
        <begin position="780"/>
        <end position="800"/>
    </location>
</feature>